<dbReference type="InterPro" id="IPR050597">
    <property type="entry name" value="Cytochrome_c_Oxidase_Subunit"/>
</dbReference>
<evidence type="ECO:0000313" key="7">
    <source>
        <dbReference type="Proteomes" id="UP000012179"/>
    </source>
</evidence>
<dbReference type="Proteomes" id="UP000012179">
    <property type="component" value="Chromosome"/>
</dbReference>
<protein>
    <submittedName>
        <fullName evidence="6">Cytochrome C</fullName>
    </submittedName>
</protein>
<dbReference type="PANTHER" id="PTHR33751">
    <property type="entry name" value="CBB3-TYPE CYTOCHROME C OXIDASE SUBUNIT FIXP"/>
    <property type="match status" value="1"/>
</dbReference>
<dbReference type="InterPro" id="IPR036909">
    <property type="entry name" value="Cyt_c-like_dom_sf"/>
</dbReference>
<proteinExistence type="predicted"/>
<dbReference type="RefSeq" id="WP_004174709.1">
    <property type="nucleotide sequence ID" value="NZ_CP021106.3"/>
</dbReference>
<organism evidence="6 7">
    <name type="scientific">Nitrosospira lacus</name>
    <dbReference type="NCBI Taxonomy" id="1288494"/>
    <lineage>
        <taxon>Bacteria</taxon>
        <taxon>Pseudomonadati</taxon>
        <taxon>Pseudomonadota</taxon>
        <taxon>Betaproteobacteria</taxon>
        <taxon>Nitrosomonadales</taxon>
        <taxon>Nitrosomonadaceae</taxon>
        <taxon>Nitrosospira</taxon>
    </lineage>
</organism>
<reference evidence="6 7" key="1">
    <citation type="journal article" date="2015" name="Int. J. Syst. Evol. Microbiol.">
        <title>Nitrosospira lacus sp. nov., a psychrotolerant, ammonia-oxidizing bacterium from sandy lake sediment.</title>
        <authorList>
            <person name="Urakawa H."/>
            <person name="Garcia J.C."/>
            <person name="Nielsen J.L."/>
            <person name="Le V.Q."/>
            <person name="Kozlowski J.A."/>
            <person name="Stein L.Y."/>
            <person name="Lim C.K."/>
            <person name="Pommerening-Roser A."/>
            <person name="Martens-Habbena W."/>
            <person name="Stahl D.A."/>
            <person name="Klotz M.G."/>
        </authorList>
    </citation>
    <scope>NUCLEOTIDE SEQUENCE [LARGE SCALE GENOMIC DNA]</scope>
    <source>
        <strain evidence="6 7">APG3</strain>
    </source>
</reference>
<evidence type="ECO:0000256" key="1">
    <source>
        <dbReference type="ARBA" id="ARBA00022617"/>
    </source>
</evidence>
<evidence type="ECO:0000256" key="4">
    <source>
        <dbReference type="PROSITE-ProRule" id="PRU00433"/>
    </source>
</evidence>
<sequence>MVISGLLLSGYGAPDKDESVEDVMTRLVLIAFLFFAGPAITADIPPVDVPDTMGERVKACIACHGPEDKEGRDAYYPRIAGKPEGYLFNQLRNFRDGRRHYRPMGLLLENLPDQYLREMAAYFASLKQAFPPPEPLTSSPAEIKLARSLVTLGDPARKIPACVECHGKDLMGTAPFIPGLLGLPRVYIIAQFGNWQNGGLMRGQTPDCMSEIAKQLTTDEASAIAAWLAAQPVSETVLKHEGPVAALPGKLAKRCGSIVLHSGGPR</sequence>
<dbReference type="GO" id="GO:0046872">
    <property type="term" value="F:metal ion binding"/>
    <property type="evidence" value="ECO:0007669"/>
    <property type="project" value="UniProtKB-KW"/>
</dbReference>
<dbReference type="InterPro" id="IPR009056">
    <property type="entry name" value="Cyt_c-like_dom"/>
</dbReference>
<dbReference type="EMBL" id="CP021106">
    <property type="protein sequence ID" value="ARO88306.1"/>
    <property type="molecule type" value="Genomic_DNA"/>
</dbReference>
<evidence type="ECO:0000313" key="6">
    <source>
        <dbReference type="EMBL" id="ARO88306.1"/>
    </source>
</evidence>
<dbReference type="PANTHER" id="PTHR33751:SF11">
    <property type="entry name" value="BLL4483 PROTEIN"/>
    <property type="match status" value="1"/>
</dbReference>
<keyword evidence="3 4" id="KW-0408">Iron</keyword>
<evidence type="ECO:0000256" key="3">
    <source>
        <dbReference type="ARBA" id="ARBA00023004"/>
    </source>
</evidence>
<dbReference type="GO" id="GO:0009055">
    <property type="term" value="F:electron transfer activity"/>
    <property type="evidence" value="ECO:0007669"/>
    <property type="project" value="InterPro"/>
</dbReference>
<evidence type="ECO:0000256" key="2">
    <source>
        <dbReference type="ARBA" id="ARBA00022723"/>
    </source>
</evidence>
<dbReference type="AlphaFoldDB" id="A0A1W6SR87"/>
<dbReference type="PROSITE" id="PS51007">
    <property type="entry name" value="CYTC"/>
    <property type="match status" value="1"/>
</dbReference>
<dbReference type="GO" id="GO:0020037">
    <property type="term" value="F:heme binding"/>
    <property type="evidence" value="ECO:0007669"/>
    <property type="project" value="InterPro"/>
</dbReference>
<dbReference type="KEGG" id="nlc:EBAPG3_011245"/>
<dbReference type="SUPFAM" id="SSF46626">
    <property type="entry name" value="Cytochrome c"/>
    <property type="match status" value="2"/>
</dbReference>
<accession>A0A1W6SR87</accession>
<evidence type="ECO:0000259" key="5">
    <source>
        <dbReference type="PROSITE" id="PS51007"/>
    </source>
</evidence>
<keyword evidence="7" id="KW-1185">Reference proteome</keyword>
<dbReference type="eggNOG" id="COG2863">
    <property type="taxonomic scope" value="Bacteria"/>
</dbReference>
<keyword evidence="1 4" id="KW-0349">Heme</keyword>
<keyword evidence="2 4" id="KW-0479">Metal-binding</keyword>
<name>A0A1W6SR87_9PROT</name>
<feature type="domain" description="Cytochrome c" evidence="5">
    <location>
        <begin position="148"/>
        <end position="232"/>
    </location>
</feature>
<gene>
    <name evidence="6" type="ORF">EBAPG3_011245</name>
</gene>
<dbReference type="Gene3D" id="1.10.760.10">
    <property type="entry name" value="Cytochrome c-like domain"/>
    <property type="match status" value="2"/>
</dbReference>